<evidence type="ECO:0000313" key="2">
    <source>
        <dbReference type="EMBL" id="SFD45056.1"/>
    </source>
</evidence>
<dbReference type="Pfam" id="PF13592">
    <property type="entry name" value="HTH_33"/>
    <property type="match status" value="1"/>
</dbReference>
<dbReference type="PANTHER" id="PTHR35004:SF7">
    <property type="entry name" value="INTEGRASE PROTEIN"/>
    <property type="match status" value="1"/>
</dbReference>
<dbReference type="STRING" id="728005.SAMN04488059_1652"/>
<organism evidence="2 3">
    <name type="scientific">Devosia psychrophila</name>
    <dbReference type="NCBI Taxonomy" id="728005"/>
    <lineage>
        <taxon>Bacteria</taxon>
        <taxon>Pseudomonadati</taxon>
        <taxon>Pseudomonadota</taxon>
        <taxon>Alphaproteobacteria</taxon>
        <taxon>Hyphomicrobiales</taxon>
        <taxon>Devosiaceae</taxon>
        <taxon>Devosia</taxon>
    </lineage>
</organism>
<gene>
    <name evidence="2" type="ORF">SAMN04488059_1652</name>
</gene>
<reference evidence="2 3" key="1">
    <citation type="submission" date="2016-10" db="EMBL/GenBank/DDBJ databases">
        <authorList>
            <person name="de Groot N.N."/>
        </authorList>
    </citation>
    <scope>NUCLEOTIDE SEQUENCE [LARGE SCALE GENOMIC DNA]</scope>
    <source>
        <strain evidence="2 3">CGMCC 1.10210</strain>
    </source>
</reference>
<dbReference type="InterPro" id="IPR025959">
    <property type="entry name" value="Winged_HTH_dom"/>
</dbReference>
<dbReference type="NCBIfam" id="NF033546">
    <property type="entry name" value="transpos_IS21"/>
    <property type="match status" value="1"/>
</dbReference>
<dbReference type="Proteomes" id="UP000182258">
    <property type="component" value="Unassembled WGS sequence"/>
</dbReference>
<sequence>MEPKFKVPARPSKLDRFAQKLSDWLRVEAGKSRKQRRTAKQMHADLVVLGYEGSYERVAAFVRAWKAERQREQQTSGRGTFVPLVFGPGEAFQFDWSEDWAMLGGERTELQVAHTKLSHSRAFIVRAYPLQTREMLFDAMTQAFRVLGGVPRRGIFDNMKTAVDRIGSGKARQVNARFAAMARQVIPTTLGCDSLGIPKRHACWFDGGEGDSPMPGSVRLRQDYCSAALRRLASRSKDANQSRRLLSLAAVLDGMNRADAALIGGMDRQTLRDWVHRFNADGPDGLFDHWAPGQPSRLSEDQKVELIKIVETGPDLAVDGVVRWRRIDLQRVIKERFGVQYHERHVGTLLKKLGFSHISARPRHPGQDAATIAAFKKASPRR</sequence>
<dbReference type="Pfam" id="PF13551">
    <property type="entry name" value="HTH_29"/>
    <property type="match status" value="1"/>
</dbReference>
<feature type="domain" description="Winged helix-turn helix" evidence="1">
    <location>
        <begin position="321"/>
        <end position="378"/>
    </location>
</feature>
<dbReference type="AlphaFoldDB" id="A0A1I1SF18"/>
<evidence type="ECO:0000259" key="1">
    <source>
        <dbReference type="Pfam" id="PF13592"/>
    </source>
</evidence>
<evidence type="ECO:0000313" key="3">
    <source>
        <dbReference type="Proteomes" id="UP000182258"/>
    </source>
</evidence>
<dbReference type="PANTHER" id="PTHR35004">
    <property type="entry name" value="TRANSPOSASE RV3428C-RELATED"/>
    <property type="match status" value="1"/>
</dbReference>
<dbReference type="InterPro" id="IPR009057">
    <property type="entry name" value="Homeodomain-like_sf"/>
</dbReference>
<accession>A0A1I1SF18</accession>
<name>A0A1I1SF18_9HYPH</name>
<dbReference type="SUPFAM" id="SSF46689">
    <property type="entry name" value="Homeodomain-like"/>
    <property type="match status" value="1"/>
</dbReference>
<proteinExistence type="predicted"/>
<protein>
    <submittedName>
        <fullName evidence="2">Transposase</fullName>
    </submittedName>
</protein>
<dbReference type="EMBL" id="FOMB01000065">
    <property type="protein sequence ID" value="SFD45056.1"/>
    <property type="molecule type" value="Genomic_DNA"/>
</dbReference>